<organism evidence="2 3">
    <name type="scientific">Ancylobacter amanitiformis</name>
    <dbReference type="NCBI Taxonomy" id="217069"/>
    <lineage>
        <taxon>Bacteria</taxon>
        <taxon>Pseudomonadati</taxon>
        <taxon>Pseudomonadota</taxon>
        <taxon>Alphaproteobacteria</taxon>
        <taxon>Hyphomicrobiales</taxon>
        <taxon>Xanthobacteraceae</taxon>
        <taxon>Ancylobacter</taxon>
    </lineage>
</organism>
<evidence type="ECO:0000313" key="3">
    <source>
        <dbReference type="Proteomes" id="UP001235094"/>
    </source>
</evidence>
<dbReference type="RefSeq" id="WP_306889630.1">
    <property type="nucleotide sequence ID" value="NZ_JAUSVR010000004.1"/>
</dbReference>
<protein>
    <submittedName>
        <fullName evidence="2">Uncharacterized protein</fullName>
    </submittedName>
</protein>
<proteinExistence type="predicted"/>
<sequence length="71" mass="7592">MKIETRAEAAQDAYNKVASGTHVVVPVALLYTLAAAGLWSYDPAWGGDASPAINAGRAAENILDRHTRLRQ</sequence>
<feature type="transmembrane region" description="Helical" evidence="1">
    <location>
        <begin position="21"/>
        <end position="41"/>
    </location>
</feature>
<dbReference type="EMBL" id="JAUSVR010000004">
    <property type="protein sequence ID" value="MDQ0510914.1"/>
    <property type="molecule type" value="Genomic_DNA"/>
</dbReference>
<reference evidence="2 3" key="1">
    <citation type="submission" date="2023-07" db="EMBL/GenBank/DDBJ databases">
        <title>Genomic Encyclopedia of Type Strains, Phase IV (KMG-IV): sequencing the most valuable type-strain genomes for metagenomic binning, comparative biology and taxonomic classification.</title>
        <authorList>
            <person name="Goeker M."/>
        </authorList>
    </citation>
    <scope>NUCLEOTIDE SEQUENCE [LARGE SCALE GENOMIC DNA]</scope>
    <source>
        <strain evidence="2 3">DSM 15561</strain>
    </source>
</reference>
<keyword evidence="1" id="KW-0472">Membrane</keyword>
<name>A0ABU0LQG5_9HYPH</name>
<gene>
    <name evidence="2" type="ORF">QOZ99_001802</name>
</gene>
<evidence type="ECO:0000256" key="1">
    <source>
        <dbReference type="SAM" id="Phobius"/>
    </source>
</evidence>
<accession>A0ABU0LQG5</accession>
<keyword evidence="1" id="KW-1133">Transmembrane helix</keyword>
<dbReference type="Proteomes" id="UP001235094">
    <property type="component" value="Unassembled WGS sequence"/>
</dbReference>
<comment type="caution">
    <text evidence="2">The sequence shown here is derived from an EMBL/GenBank/DDBJ whole genome shotgun (WGS) entry which is preliminary data.</text>
</comment>
<evidence type="ECO:0000313" key="2">
    <source>
        <dbReference type="EMBL" id="MDQ0510914.1"/>
    </source>
</evidence>
<keyword evidence="1" id="KW-0812">Transmembrane</keyword>
<keyword evidence="3" id="KW-1185">Reference proteome</keyword>